<keyword evidence="5" id="KW-1185">Reference proteome</keyword>
<dbReference type="RefSeq" id="WP_147310275.1">
    <property type="nucleotide sequence ID" value="NZ_QRDZ01000024.1"/>
</dbReference>
<dbReference type="GO" id="GO:1901982">
    <property type="term" value="F:maltose binding"/>
    <property type="evidence" value="ECO:0007669"/>
    <property type="project" value="TreeGrafter"/>
</dbReference>
<dbReference type="GO" id="GO:0055052">
    <property type="term" value="C:ATP-binding cassette (ABC) transporter complex, substrate-binding subunit-containing"/>
    <property type="evidence" value="ECO:0007669"/>
    <property type="project" value="TreeGrafter"/>
</dbReference>
<evidence type="ECO:0000313" key="4">
    <source>
        <dbReference type="EMBL" id="RED64215.1"/>
    </source>
</evidence>
<dbReference type="AlphaFoldDB" id="A0A3D9IR75"/>
<protein>
    <submittedName>
        <fullName evidence="4">ABC-type glycerol-3-phosphate transport system substrate-binding protein</fullName>
    </submittedName>
</protein>
<comment type="similarity">
    <text evidence="1">Belongs to the bacterial solute-binding protein 1 family.</text>
</comment>
<keyword evidence="3" id="KW-0732">Signal</keyword>
<dbReference type="Pfam" id="PF13416">
    <property type="entry name" value="SBP_bac_8"/>
    <property type="match status" value="1"/>
</dbReference>
<dbReference type="EMBL" id="QRDZ01000024">
    <property type="protein sequence ID" value="RED64215.1"/>
    <property type="molecule type" value="Genomic_DNA"/>
</dbReference>
<dbReference type="OrthoDB" id="2585476at2"/>
<dbReference type="GO" id="GO:0042956">
    <property type="term" value="P:maltodextrin transmembrane transport"/>
    <property type="evidence" value="ECO:0007669"/>
    <property type="project" value="TreeGrafter"/>
</dbReference>
<organism evidence="4 5">
    <name type="scientific">Cohnella phaseoli</name>
    <dbReference type="NCBI Taxonomy" id="456490"/>
    <lineage>
        <taxon>Bacteria</taxon>
        <taxon>Bacillati</taxon>
        <taxon>Bacillota</taxon>
        <taxon>Bacilli</taxon>
        <taxon>Bacillales</taxon>
        <taxon>Paenibacillaceae</taxon>
        <taxon>Cohnella</taxon>
    </lineage>
</organism>
<dbReference type="Gene3D" id="3.40.190.10">
    <property type="entry name" value="Periplasmic binding protein-like II"/>
    <property type="match status" value="1"/>
</dbReference>
<proteinExistence type="inferred from homology"/>
<dbReference type="PANTHER" id="PTHR30061">
    <property type="entry name" value="MALTOSE-BINDING PERIPLASMIC PROTEIN"/>
    <property type="match status" value="1"/>
</dbReference>
<evidence type="ECO:0000256" key="1">
    <source>
        <dbReference type="ARBA" id="ARBA00008520"/>
    </source>
</evidence>
<keyword evidence="2" id="KW-0813">Transport</keyword>
<accession>A0A3D9IR75</accession>
<comment type="caution">
    <text evidence="4">The sequence shown here is derived from an EMBL/GenBank/DDBJ whole genome shotgun (WGS) entry which is preliminary data.</text>
</comment>
<gene>
    <name evidence="4" type="ORF">DFP98_12426</name>
</gene>
<evidence type="ECO:0000313" key="5">
    <source>
        <dbReference type="Proteomes" id="UP000256977"/>
    </source>
</evidence>
<evidence type="ECO:0000256" key="2">
    <source>
        <dbReference type="ARBA" id="ARBA00022448"/>
    </source>
</evidence>
<sequence>MARWRLALVFLVLGTMVVLLSPWADAPSPSSVPAVVQPSEVKVVQEPEEAKEASKLTIEVALEEQEFRALTNLNDDFTFRHPDIEVELRRIPPERAYEAYWRSSELEEAADVMLFLNEWVAEFASSGYLLPVDAKALGEQFEALSGSLRWNEYLWGVPRDMDPYVLVWNLDLLHAWLGAEADFPLSEEQWAAAAEASAAAGQREEEQENAAYAYWLAIDGEDPLALLAWLESYAQLRSDELWEQGAGAWTGTVRGEAMGLLEERRENVRFGRDFRESIAALRDGNTLAAVMPYSEAKEFVARHDSNGADGKFRAAIDHHFWNLPYVWPRGSSFVISSRTEAEAAANVWIADMTGEQSQMLRMEELDKLPVIRSLYDADRRLSDLLPGRKGQAFPNKAPLLYGPETVETLERFGDLWSRFSGGELSLEGWLEEWRRETEG</sequence>
<dbReference type="InterPro" id="IPR006059">
    <property type="entry name" value="SBP"/>
</dbReference>
<evidence type="ECO:0000256" key="3">
    <source>
        <dbReference type="ARBA" id="ARBA00022729"/>
    </source>
</evidence>
<dbReference type="PANTHER" id="PTHR30061:SF50">
    <property type="entry name" value="MALTOSE_MALTODEXTRIN-BINDING PERIPLASMIC PROTEIN"/>
    <property type="match status" value="1"/>
</dbReference>
<dbReference type="Proteomes" id="UP000256977">
    <property type="component" value="Unassembled WGS sequence"/>
</dbReference>
<reference evidence="4 5" key="1">
    <citation type="submission" date="2018-07" db="EMBL/GenBank/DDBJ databases">
        <title>Genomic Encyclopedia of Type Strains, Phase III (KMG-III): the genomes of soil and plant-associated and newly described type strains.</title>
        <authorList>
            <person name="Whitman W."/>
        </authorList>
    </citation>
    <scope>NUCLEOTIDE SEQUENCE [LARGE SCALE GENOMIC DNA]</scope>
    <source>
        <strain evidence="4 5">CECT 7287</strain>
    </source>
</reference>
<dbReference type="SUPFAM" id="SSF53850">
    <property type="entry name" value="Periplasmic binding protein-like II"/>
    <property type="match status" value="1"/>
</dbReference>
<dbReference type="GO" id="GO:0015768">
    <property type="term" value="P:maltose transport"/>
    <property type="evidence" value="ECO:0007669"/>
    <property type="project" value="TreeGrafter"/>
</dbReference>
<name>A0A3D9IR75_9BACL</name>